<evidence type="ECO:0000313" key="7">
    <source>
        <dbReference type="EMBL" id="RJS45971.1"/>
    </source>
</evidence>
<evidence type="ECO:0000259" key="6">
    <source>
        <dbReference type="SMART" id="SM00226"/>
    </source>
</evidence>
<feature type="domain" description="Phosphotyrosine protein phosphatase I" evidence="6">
    <location>
        <begin position="13"/>
        <end position="162"/>
    </location>
</feature>
<dbReference type="SUPFAM" id="SSF52788">
    <property type="entry name" value="Phosphotyrosine protein phosphatases I"/>
    <property type="match status" value="1"/>
</dbReference>
<keyword evidence="3" id="KW-0378">Hydrolase</keyword>
<dbReference type="InterPro" id="IPR036196">
    <property type="entry name" value="Ptyr_pPase_sf"/>
</dbReference>
<dbReference type="Gene3D" id="3.40.50.2300">
    <property type="match status" value="1"/>
</dbReference>
<dbReference type="EC" id="3.1.3.48" evidence="2"/>
<reference evidence="8" key="1">
    <citation type="submission" date="2018-09" db="EMBL/GenBank/DDBJ databases">
        <authorList>
            <person name="Zhu H."/>
        </authorList>
    </citation>
    <scope>NUCLEOTIDE SEQUENCE [LARGE SCALE GENOMIC DNA]</scope>
    <source>
        <strain evidence="8">K1W22B-1</strain>
    </source>
</reference>
<dbReference type="PRINTS" id="PR00719">
    <property type="entry name" value="LMWPTPASE"/>
</dbReference>
<dbReference type="CDD" id="cd16343">
    <property type="entry name" value="LMWPTP"/>
    <property type="match status" value="1"/>
</dbReference>
<sequence length="176" mass="18498">MTAQLPAPRGEGYRIAVVCSGNICRSPVADVVLNDKIAEAGLPGITVDSFGTGGWHVGEGIDHRSGSSLIAAGYDGSRHRARQFGPGVASDYDLVLAMDAGHFSQLGSLGVPHERLWLFRSWDPEPDGPTGGDVPDPFYGGPAGFTDVLVMIERTADGIVTDLEAMAQPDVGHRLS</sequence>
<dbReference type="InterPro" id="IPR023485">
    <property type="entry name" value="Ptyr_pPase"/>
</dbReference>
<feature type="active site" description="Proton donor" evidence="5">
    <location>
        <position position="136"/>
    </location>
</feature>
<dbReference type="PANTHER" id="PTHR11717">
    <property type="entry name" value="LOW MOLECULAR WEIGHT PROTEIN TYROSINE PHOSPHATASE"/>
    <property type="match status" value="1"/>
</dbReference>
<feature type="active site" evidence="5">
    <location>
        <position position="19"/>
    </location>
</feature>
<dbReference type="SMART" id="SM00226">
    <property type="entry name" value="LMWPc"/>
    <property type="match status" value="1"/>
</dbReference>
<organism evidence="7 8">
    <name type="scientific">Nocardioides cavernaquae</name>
    <dbReference type="NCBI Taxonomy" id="2321396"/>
    <lineage>
        <taxon>Bacteria</taxon>
        <taxon>Bacillati</taxon>
        <taxon>Actinomycetota</taxon>
        <taxon>Actinomycetes</taxon>
        <taxon>Propionibacteriales</taxon>
        <taxon>Nocardioidaceae</taxon>
        <taxon>Nocardioides</taxon>
    </lineage>
</organism>
<gene>
    <name evidence="7" type="ORF">D4739_06850</name>
</gene>
<name>A0A3A5H7J8_9ACTN</name>
<dbReference type="GO" id="GO:0004725">
    <property type="term" value="F:protein tyrosine phosphatase activity"/>
    <property type="evidence" value="ECO:0007669"/>
    <property type="project" value="UniProtKB-EC"/>
</dbReference>
<dbReference type="InterPro" id="IPR017867">
    <property type="entry name" value="Tyr_phospatase_low_mol_wt"/>
</dbReference>
<dbReference type="PANTHER" id="PTHR11717:SF7">
    <property type="entry name" value="LOW MOLECULAR WEIGHT PHOSPHOTYROSINE PROTEIN PHOSPHATASE"/>
    <property type="match status" value="1"/>
</dbReference>
<dbReference type="RefSeq" id="WP_120059871.1">
    <property type="nucleotide sequence ID" value="NZ_QYRP01000002.1"/>
</dbReference>
<dbReference type="OrthoDB" id="9784339at2"/>
<proteinExistence type="inferred from homology"/>
<keyword evidence="8" id="KW-1185">Reference proteome</keyword>
<evidence type="ECO:0000256" key="1">
    <source>
        <dbReference type="ARBA" id="ARBA00011063"/>
    </source>
</evidence>
<dbReference type="Proteomes" id="UP000276542">
    <property type="component" value="Unassembled WGS sequence"/>
</dbReference>
<evidence type="ECO:0000256" key="5">
    <source>
        <dbReference type="PIRSR" id="PIRSR617867-1"/>
    </source>
</evidence>
<feature type="active site" evidence="5">
    <location>
        <position position="25"/>
    </location>
</feature>
<evidence type="ECO:0000256" key="4">
    <source>
        <dbReference type="ARBA" id="ARBA00022912"/>
    </source>
</evidence>
<evidence type="ECO:0000313" key="8">
    <source>
        <dbReference type="Proteomes" id="UP000276542"/>
    </source>
</evidence>
<dbReference type="AlphaFoldDB" id="A0A3A5H7J8"/>
<comment type="similarity">
    <text evidence="1">Belongs to the low molecular weight phosphotyrosine protein phosphatase family.</text>
</comment>
<keyword evidence="4" id="KW-0904">Protein phosphatase</keyword>
<dbReference type="InterPro" id="IPR050438">
    <property type="entry name" value="LMW_PTPase"/>
</dbReference>
<protein>
    <recommendedName>
        <fullName evidence="2">protein-tyrosine-phosphatase</fullName>
        <ecNumber evidence="2">3.1.3.48</ecNumber>
    </recommendedName>
</protein>
<dbReference type="Pfam" id="PF01451">
    <property type="entry name" value="LMWPc"/>
    <property type="match status" value="1"/>
</dbReference>
<accession>A0A3A5H7J8</accession>
<comment type="caution">
    <text evidence="7">The sequence shown here is derived from an EMBL/GenBank/DDBJ whole genome shotgun (WGS) entry which is preliminary data.</text>
</comment>
<dbReference type="EMBL" id="QYRP01000002">
    <property type="protein sequence ID" value="RJS45971.1"/>
    <property type="molecule type" value="Genomic_DNA"/>
</dbReference>
<evidence type="ECO:0000256" key="3">
    <source>
        <dbReference type="ARBA" id="ARBA00022801"/>
    </source>
</evidence>
<evidence type="ECO:0000256" key="2">
    <source>
        <dbReference type="ARBA" id="ARBA00013064"/>
    </source>
</evidence>